<dbReference type="Proteomes" id="UP000316726">
    <property type="component" value="Chromosome 16"/>
</dbReference>
<dbReference type="EC" id="3.1.1.-" evidence="5"/>
<protein>
    <recommendedName>
        <fullName evidence="5">Pectin acetylesterase</fullName>
        <ecNumber evidence="5">3.1.1.-</ecNumber>
    </recommendedName>
</protein>
<keyword evidence="5" id="KW-0961">Cell wall biogenesis/degradation</keyword>
<organism evidence="6 7">
    <name type="scientific">Chloropicon primus</name>
    <dbReference type="NCBI Taxonomy" id="1764295"/>
    <lineage>
        <taxon>Eukaryota</taxon>
        <taxon>Viridiplantae</taxon>
        <taxon>Chlorophyta</taxon>
        <taxon>Chloropicophyceae</taxon>
        <taxon>Chloropicales</taxon>
        <taxon>Chloropicaceae</taxon>
        <taxon>Chloropicon</taxon>
    </lineage>
</organism>
<comment type="function">
    <text evidence="1 5">Hydrolyzes acetyl esters in homogalacturonan regions of pectin. In type I primary cell wall, galacturonic acid residues of pectin can be acetylated at the O-2 and O-3 positions. Decreasing the degree of acetylation of pectin gels in vitro alters their physical properties.</text>
</comment>
<reference evidence="6 7" key="1">
    <citation type="submission" date="2018-07" db="EMBL/GenBank/DDBJ databases">
        <title>The complete nuclear genome of the prasinophyte Chloropicon primus (CCMP1205).</title>
        <authorList>
            <person name="Pombert J.-F."/>
            <person name="Otis C."/>
            <person name="Turmel M."/>
            <person name="Lemieux C."/>
        </authorList>
    </citation>
    <scope>NUCLEOTIDE SEQUENCE [LARGE SCALE GENOMIC DNA]</scope>
    <source>
        <strain evidence="6 7">CCMP1205</strain>
    </source>
</reference>
<dbReference type="PANTHER" id="PTHR21562:SF122">
    <property type="entry name" value="PALMITOLEOYL-PROTEIN CARBOXYLESTERASE NOTUM"/>
    <property type="match status" value="1"/>
</dbReference>
<dbReference type="PANTHER" id="PTHR21562">
    <property type="entry name" value="NOTUM-RELATED"/>
    <property type="match status" value="1"/>
</dbReference>
<dbReference type="EMBL" id="CP031049">
    <property type="protein sequence ID" value="QDZ25124.1"/>
    <property type="molecule type" value="Genomic_DNA"/>
</dbReference>
<comment type="subcellular location">
    <subcellularLocation>
        <location evidence="2 5">Secreted</location>
        <location evidence="2 5">Cell wall</location>
    </subcellularLocation>
</comment>
<dbReference type="GO" id="GO:0016787">
    <property type="term" value="F:hydrolase activity"/>
    <property type="evidence" value="ECO:0007669"/>
    <property type="project" value="UniProtKB-KW"/>
</dbReference>
<dbReference type="OrthoDB" id="2015280at2759"/>
<dbReference type="AlphaFoldDB" id="A0A5B8N064"/>
<proteinExistence type="inferred from homology"/>
<comment type="similarity">
    <text evidence="3 5">Belongs to the pectinacetylesterase family.</text>
</comment>
<gene>
    <name evidence="6" type="ORF">A3770_16p76420</name>
</gene>
<dbReference type="InterPro" id="IPR004963">
    <property type="entry name" value="PAE/NOTUM"/>
</dbReference>
<evidence type="ECO:0000313" key="7">
    <source>
        <dbReference type="Proteomes" id="UP000316726"/>
    </source>
</evidence>
<dbReference type="GO" id="GO:0071555">
    <property type="term" value="P:cell wall organization"/>
    <property type="evidence" value="ECO:0007669"/>
    <property type="project" value="UniProtKB-KW"/>
</dbReference>
<evidence type="ECO:0000256" key="3">
    <source>
        <dbReference type="ARBA" id="ARBA00005784"/>
    </source>
</evidence>
<dbReference type="Pfam" id="PF03283">
    <property type="entry name" value="PAE"/>
    <property type="match status" value="1"/>
</dbReference>
<evidence type="ECO:0000256" key="2">
    <source>
        <dbReference type="ARBA" id="ARBA00004191"/>
    </source>
</evidence>
<evidence type="ECO:0000256" key="1">
    <source>
        <dbReference type="ARBA" id="ARBA00003534"/>
    </source>
</evidence>
<accession>A0A5B8N064</accession>
<keyword evidence="5" id="KW-0378">Hydrolase</keyword>
<evidence type="ECO:0000256" key="5">
    <source>
        <dbReference type="RuleBase" id="RU363114"/>
    </source>
</evidence>
<keyword evidence="5" id="KW-0964">Secreted</keyword>
<keyword evidence="7" id="KW-1185">Reference proteome</keyword>
<sequence length="422" mass="45649">MCVEGRNGAARGRGRLLAVHRLRKRVTSTRLPGCHLPLIVLLCLCTLGSGLSIEGAETRDPKATKQVLGEQYINCRCLDGTLGAFYPNLNPAGNDTFVIYLDGGGECTDEASCAGRAKTKLGSSTSMDDEVYMNYGVLDTRAEANPNFADANFVRVGYCSGDLFLGSRQDPTTGSELYFQGRYIVHGVLDTLSLKYGLLDAKTIVFGGESAGGIGSLALMDEMAESLRVMGSKAKFLGSIQGGYYFLNDDVYEGSNPPPSNYIPWGSKAFPDYIEFWGAEDALPAACTAKETEDPWKCILADYNFPYLSTPVFVAEAFTDKVVLPLHTGMPGVPPNLTVDEKKFTYGWSLKMSASLQKNVMDHQSPGGLFAAACWTHTSFEEGRLVQGTTHTDALAKWVRGDTVKLLDTCGTFLCNPTCPLS</sequence>
<name>A0A5B8N064_9CHLO</name>
<keyword evidence="4 5" id="KW-0134">Cell wall</keyword>
<dbReference type="STRING" id="1764295.A0A5B8N064"/>
<evidence type="ECO:0000256" key="4">
    <source>
        <dbReference type="ARBA" id="ARBA00022512"/>
    </source>
</evidence>
<evidence type="ECO:0000313" key="6">
    <source>
        <dbReference type="EMBL" id="QDZ25124.1"/>
    </source>
</evidence>